<dbReference type="STRING" id="1185876.BN8_04665"/>
<dbReference type="Gene3D" id="2.40.160.20">
    <property type="match status" value="1"/>
</dbReference>
<evidence type="ECO:0000313" key="1">
    <source>
        <dbReference type="EMBL" id="CCH55408.1"/>
    </source>
</evidence>
<sequence length="224" mass="24992">MCSEGYVILKCVKRCVWIRTNLASAVSCLQTNCNNFVKNFSILFLICLSLTVQAQTAINDRQQTLLGQGRINLGVSTGFGYAGYIGNSYHVAPRVQYFLKDGWSVALDARYDANDGSQTKFWGGGLSTRYYFVRGQRVALFAQAGAMYGRTKYYTDYASPSPQQFGSPQYANTLQTHAGLGIHYRLGKRWSLEGLAERMLTNSGRPALDASQWRTSIGINFRIK</sequence>
<protein>
    <recommendedName>
        <fullName evidence="3">Outer membrane protein beta-barrel domain-containing protein</fullName>
    </recommendedName>
</protein>
<proteinExistence type="predicted"/>
<accession>I2GND0</accession>
<dbReference type="Proteomes" id="UP000009309">
    <property type="component" value="Unassembled WGS sequence"/>
</dbReference>
<organism evidence="1 2">
    <name type="scientific">Fibrisoma limi BUZ 3</name>
    <dbReference type="NCBI Taxonomy" id="1185876"/>
    <lineage>
        <taxon>Bacteria</taxon>
        <taxon>Pseudomonadati</taxon>
        <taxon>Bacteroidota</taxon>
        <taxon>Cytophagia</taxon>
        <taxon>Cytophagales</taxon>
        <taxon>Spirosomataceae</taxon>
        <taxon>Fibrisoma</taxon>
    </lineage>
</organism>
<evidence type="ECO:0008006" key="3">
    <source>
        <dbReference type="Google" id="ProtNLM"/>
    </source>
</evidence>
<reference evidence="1 2" key="1">
    <citation type="journal article" date="2012" name="J. Bacteriol.">
        <title>Genome Sequence of the Filamentous Bacterium Fibrisoma limi BUZ 3T.</title>
        <authorList>
            <person name="Filippini M."/>
            <person name="Qi W."/>
            <person name="Jaenicke S."/>
            <person name="Goesmann A."/>
            <person name="Smits T.H."/>
            <person name="Bagheri H.C."/>
        </authorList>
    </citation>
    <scope>NUCLEOTIDE SEQUENCE [LARGE SCALE GENOMIC DNA]</scope>
    <source>
        <strain evidence="2">BUZ 3T</strain>
    </source>
</reference>
<dbReference type="EMBL" id="CAIT01000009">
    <property type="protein sequence ID" value="CCH55408.1"/>
    <property type="molecule type" value="Genomic_DNA"/>
</dbReference>
<dbReference type="InterPro" id="IPR011250">
    <property type="entry name" value="OMP/PagP_B-barrel"/>
</dbReference>
<dbReference type="SUPFAM" id="SSF56925">
    <property type="entry name" value="OMPA-like"/>
    <property type="match status" value="1"/>
</dbReference>
<name>I2GND0_9BACT</name>
<keyword evidence="2" id="KW-1185">Reference proteome</keyword>
<dbReference type="eggNOG" id="COG3047">
    <property type="taxonomic scope" value="Bacteria"/>
</dbReference>
<dbReference type="AlphaFoldDB" id="I2GND0"/>
<evidence type="ECO:0000313" key="2">
    <source>
        <dbReference type="Proteomes" id="UP000009309"/>
    </source>
</evidence>
<comment type="caution">
    <text evidence="1">The sequence shown here is derived from an EMBL/GenBank/DDBJ whole genome shotgun (WGS) entry which is preliminary data.</text>
</comment>
<gene>
    <name evidence="1" type="ORF">BN8_04665</name>
</gene>